<dbReference type="Gene3D" id="3.30.450.40">
    <property type="match status" value="1"/>
</dbReference>
<dbReference type="InterPro" id="IPR000014">
    <property type="entry name" value="PAS"/>
</dbReference>
<evidence type="ECO:0000256" key="2">
    <source>
        <dbReference type="SAM" id="Phobius"/>
    </source>
</evidence>
<dbReference type="AlphaFoldDB" id="A0AAN4W3A8"/>
<feature type="domain" description="PAS" evidence="3">
    <location>
        <begin position="445"/>
        <end position="515"/>
    </location>
</feature>
<dbReference type="Gene3D" id="3.30.450.20">
    <property type="entry name" value="PAS domain"/>
    <property type="match status" value="1"/>
</dbReference>
<sequence>MYSNIFPANVKQNISYLNTSSHLGIPIYLLVTQHLVFLVFTFESNGPFAVFHFMIGMVFLLYYWRKQEISPQFWRFTLLSDGGVYGILWAFEMINRHSLSVHTIIALSVLWSGLALTEMPSAAEILRQNKSLRGGRLVGLLAMVFSLWGLVSGDIKLEAHWGIIAFQCVAFITIFIIEHIKVKNEVIAFETLDAHNTTVALEKEEKEKQYQLQLETIQAQQHKNEERQWVMEGLSALEESLRKDLTFEVKLEEALKHLIQQLQAVQGAIYIGDQEKQVLEMKACYAYERKKFLHKTIAFGEGLVGQCYLEKLPIYLTDIPGDYLTITSGLGHAQPKEVIIVPVILNEIVVAIMEIASFNVIEGAAREFLDNCGNVLAGFISNEKTNLQIRALLAASNDARKAMEVQEEELRQNMEELSSTHEQMVRMQEEQQKQQDQMMEEIRQRNEVFLKILNQIPGRIFLKDHEHKFVLANDAVCNLHGYTEKELRDKTEIDVVGPELGNKVIKMDSAILEEGKMKTYQKVEHHHGKEYHFQSTKMPFFIDYLGTTGLLCIQSDISELNELRQYKAESLAESALSVKEGT</sequence>
<dbReference type="SUPFAM" id="SSF55781">
    <property type="entry name" value="GAF domain-like"/>
    <property type="match status" value="1"/>
</dbReference>
<dbReference type="SUPFAM" id="SSF55785">
    <property type="entry name" value="PYP-like sensor domain (PAS domain)"/>
    <property type="match status" value="1"/>
</dbReference>
<keyword evidence="2" id="KW-0472">Membrane</keyword>
<proteinExistence type="predicted"/>
<reference evidence="4 5" key="1">
    <citation type="submission" date="2021-12" db="EMBL/GenBank/DDBJ databases">
        <title>Genome sequencing of bacteria with rrn-lacking chromosome and rrn-plasmid.</title>
        <authorList>
            <person name="Anda M."/>
            <person name="Iwasaki W."/>
        </authorList>
    </citation>
    <scope>NUCLEOTIDE SEQUENCE [LARGE SCALE GENOMIC DNA]</scope>
    <source>
        <strain evidence="4 5">NBRC 15940</strain>
    </source>
</reference>
<comment type="caution">
    <text evidence="4">The sequence shown here is derived from an EMBL/GenBank/DDBJ whole genome shotgun (WGS) entry which is preliminary data.</text>
</comment>
<dbReference type="EMBL" id="BQKE01000004">
    <property type="protein sequence ID" value="GJM64114.1"/>
    <property type="molecule type" value="Genomic_DNA"/>
</dbReference>
<dbReference type="SMART" id="SM00065">
    <property type="entry name" value="GAF"/>
    <property type="match status" value="1"/>
</dbReference>
<feature type="transmembrane region" description="Helical" evidence="2">
    <location>
        <begin position="48"/>
        <end position="64"/>
    </location>
</feature>
<keyword evidence="1" id="KW-0175">Coiled coil</keyword>
<dbReference type="PROSITE" id="PS50112">
    <property type="entry name" value="PAS"/>
    <property type="match status" value="1"/>
</dbReference>
<keyword evidence="2" id="KW-1133">Transmembrane helix</keyword>
<feature type="transmembrane region" description="Helical" evidence="2">
    <location>
        <begin position="97"/>
        <end position="116"/>
    </location>
</feature>
<protein>
    <recommendedName>
        <fullName evidence="3">PAS domain-containing protein</fullName>
    </recommendedName>
</protein>
<dbReference type="CDD" id="cd00130">
    <property type="entry name" value="PAS"/>
    <property type="match status" value="1"/>
</dbReference>
<dbReference type="InterPro" id="IPR013656">
    <property type="entry name" value="PAS_4"/>
</dbReference>
<dbReference type="RefSeq" id="WP_338239198.1">
    <property type="nucleotide sequence ID" value="NZ_BQKE01000004.1"/>
</dbReference>
<feature type="transmembrane region" description="Helical" evidence="2">
    <location>
        <begin position="137"/>
        <end position="153"/>
    </location>
</feature>
<feature type="transmembrane region" description="Helical" evidence="2">
    <location>
        <begin position="21"/>
        <end position="42"/>
    </location>
</feature>
<name>A0AAN4W3A8_9BACT</name>
<feature type="transmembrane region" description="Helical" evidence="2">
    <location>
        <begin position="159"/>
        <end position="177"/>
    </location>
</feature>
<dbReference type="InterPro" id="IPR029016">
    <property type="entry name" value="GAF-like_dom_sf"/>
</dbReference>
<accession>A0AAN4W3A8</accession>
<keyword evidence="5" id="KW-1185">Reference proteome</keyword>
<evidence type="ECO:0000313" key="4">
    <source>
        <dbReference type="EMBL" id="GJM64114.1"/>
    </source>
</evidence>
<dbReference type="InterPro" id="IPR003018">
    <property type="entry name" value="GAF"/>
</dbReference>
<dbReference type="Pfam" id="PF08448">
    <property type="entry name" value="PAS_4"/>
    <property type="match status" value="1"/>
</dbReference>
<dbReference type="Pfam" id="PF13185">
    <property type="entry name" value="GAF_2"/>
    <property type="match status" value="1"/>
</dbReference>
<dbReference type="Proteomes" id="UP001310022">
    <property type="component" value="Unassembled WGS sequence"/>
</dbReference>
<gene>
    <name evidence="4" type="ORF">PEDI_46660</name>
</gene>
<dbReference type="InterPro" id="IPR035965">
    <property type="entry name" value="PAS-like_dom_sf"/>
</dbReference>
<keyword evidence="2" id="KW-0812">Transmembrane</keyword>
<feature type="coiled-coil region" evidence="1">
    <location>
        <begin position="389"/>
        <end position="445"/>
    </location>
</feature>
<evidence type="ECO:0000259" key="3">
    <source>
        <dbReference type="PROSITE" id="PS50112"/>
    </source>
</evidence>
<evidence type="ECO:0000256" key="1">
    <source>
        <dbReference type="SAM" id="Coils"/>
    </source>
</evidence>
<dbReference type="NCBIfam" id="TIGR00229">
    <property type="entry name" value="sensory_box"/>
    <property type="match status" value="1"/>
</dbReference>
<organism evidence="4 5">
    <name type="scientific">Persicobacter diffluens</name>
    <dbReference type="NCBI Taxonomy" id="981"/>
    <lineage>
        <taxon>Bacteria</taxon>
        <taxon>Pseudomonadati</taxon>
        <taxon>Bacteroidota</taxon>
        <taxon>Cytophagia</taxon>
        <taxon>Cytophagales</taxon>
        <taxon>Persicobacteraceae</taxon>
        <taxon>Persicobacter</taxon>
    </lineage>
</organism>
<evidence type="ECO:0000313" key="5">
    <source>
        <dbReference type="Proteomes" id="UP001310022"/>
    </source>
</evidence>